<dbReference type="InterPro" id="IPR050157">
    <property type="entry name" value="PSI_iron-sulfur_center"/>
</dbReference>
<dbReference type="Gene3D" id="3.10.20.740">
    <property type="match status" value="1"/>
</dbReference>
<evidence type="ECO:0000259" key="8">
    <source>
        <dbReference type="PROSITE" id="PS51085"/>
    </source>
</evidence>
<dbReference type="SUPFAM" id="SSF54292">
    <property type="entry name" value="2Fe-2S ferredoxin-like"/>
    <property type="match status" value="1"/>
</dbReference>
<evidence type="ECO:0000256" key="4">
    <source>
        <dbReference type="ARBA" id="ARBA00022485"/>
    </source>
</evidence>
<keyword evidence="5" id="KW-0479">Metal-binding</keyword>
<dbReference type="EMBL" id="JADPIE010000001">
    <property type="protein sequence ID" value="MBF8435661.1"/>
    <property type="molecule type" value="Genomic_DNA"/>
</dbReference>
<evidence type="ECO:0000313" key="12">
    <source>
        <dbReference type="Proteomes" id="UP000621436"/>
    </source>
</evidence>
<dbReference type="Gene3D" id="3.30.70.20">
    <property type="match status" value="1"/>
</dbReference>
<evidence type="ECO:0000256" key="7">
    <source>
        <dbReference type="ARBA" id="ARBA00023014"/>
    </source>
</evidence>
<dbReference type="InterPro" id="IPR019574">
    <property type="entry name" value="NADH_UbQ_OxRdtase_Gsu_4Fe4S-bd"/>
</dbReference>
<evidence type="ECO:0000256" key="5">
    <source>
        <dbReference type="ARBA" id="ARBA00022723"/>
    </source>
</evidence>
<feature type="domain" description="4Fe-4S ferredoxin-type" evidence="9">
    <location>
        <begin position="167"/>
        <end position="197"/>
    </location>
</feature>
<dbReference type="PROSITE" id="PS51839">
    <property type="entry name" value="4FE4S_HC3"/>
    <property type="match status" value="1"/>
</dbReference>
<dbReference type="PANTHER" id="PTHR24960">
    <property type="entry name" value="PHOTOSYSTEM I IRON-SULFUR CENTER-RELATED"/>
    <property type="match status" value="1"/>
</dbReference>
<dbReference type="PANTHER" id="PTHR24960:SF84">
    <property type="entry name" value="HYDROGENASE SUBUNIT"/>
    <property type="match status" value="1"/>
</dbReference>
<evidence type="ECO:0000313" key="11">
    <source>
        <dbReference type="EMBL" id="MBF8435661.1"/>
    </source>
</evidence>
<accession>A0A931AT13</accession>
<dbReference type="Pfam" id="PF13510">
    <property type="entry name" value="Fer2_4"/>
    <property type="match status" value="1"/>
</dbReference>
<dbReference type="InterPro" id="IPR001041">
    <property type="entry name" value="2Fe-2S_ferredoxin-type"/>
</dbReference>
<dbReference type="InterPro" id="IPR000283">
    <property type="entry name" value="NADH_UbQ_OxRdtase_75kDa_su_CS"/>
</dbReference>
<evidence type="ECO:0000256" key="1">
    <source>
        <dbReference type="ARBA" id="ARBA00001966"/>
    </source>
</evidence>
<dbReference type="GO" id="GO:0042773">
    <property type="term" value="P:ATP synthesis coupled electron transport"/>
    <property type="evidence" value="ECO:0007669"/>
    <property type="project" value="InterPro"/>
</dbReference>
<dbReference type="GO" id="GO:0016020">
    <property type="term" value="C:membrane"/>
    <property type="evidence" value="ECO:0007669"/>
    <property type="project" value="InterPro"/>
</dbReference>
<feature type="domain" description="4Fe-4S ferredoxin-type" evidence="9">
    <location>
        <begin position="206"/>
        <end position="234"/>
    </location>
</feature>
<keyword evidence="6" id="KW-0408">Iron</keyword>
<keyword evidence="7" id="KW-0411">Iron-sulfur</keyword>
<gene>
    <name evidence="11" type="ORF">I0Q91_01085</name>
</gene>
<proteinExistence type="predicted"/>
<dbReference type="RefSeq" id="WP_270452307.1">
    <property type="nucleotide sequence ID" value="NZ_JADPIE010000001.1"/>
</dbReference>
<dbReference type="Pfam" id="PF10588">
    <property type="entry name" value="NADH-G_4Fe-4S_3"/>
    <property type="match status" value="1"/>
</dbReference>
<evidence type="ECO:0000256" key="6">
    <source>
        <dbReference type="ARBA" id="ARBA00023004"/>
    </source>
</evidence>
<dbReference type="GO" id="GO:0016491">
    <property type="term" value="F:oxidoreductase activity"/>
    <property type="evidence" value="ECO:0007669"/>
    <property type="project" value="InterPro"/>
</dbReference>
<keyword evidence="4" id="KW-0004">4Fe-4S</keyword>
<dbReference type="PROSITE" id="PS51379">
    <property type="entry name" value="4FE4S_FER_2"/>
    <property type="match status" value="2"/>
</dbReference>
<dbReference type="CDD" id="cd00207">
    <property type="entry name" value="fer2"/>
    <property type="match status" value="1"/>
</dbReference>
<name>A0A931AT13_9FIRM</name>
<dbReference type="InterPro" id="IPR017896">
    <property type="entry name" value="4Fe4S_Fe-S-bd"/>
</dbReference>
<dbReference type="SUPFAM" id="SSF46548">
    <property type="entry name" value="alpha-helical ferredoxin"/>
    <property type="match status" value="1"/>
</dbReference>
<dbReference type="GO" id="GO:0046872">
    <property type="term" value="F:metal ion binding"/>
    <property type="evidence" value="ECO:0007669"/>
    <property type="project" value="UniProtKB-KW"/>
</dbReference>
<feature type="domain" description="4Fe-4S His(Cys)3-ligated-type" evidence="10">
    <location>
        <begin position="83"/>
        <end position="122"/>
    </location>
</feature>
<feature type="domain" description="2Fe-2S ferredoxin-type" evidence="8">
    <location>
        <begin position="5"/>
        <end position="83"/>
    </location>
</feature>
<dbReference type="PROSITE" id="PS00198">
    <property type="entry name" value="4FE4S_FER_1"/>
    <property type="match status" value="2"/>
</dbReference>
<dbReference type="Proteomes" id="UP000621436">
    <property type="component" value="Unassembled WGS sequence"/>
</dbReference>
<dbReference type="Pfam" id="PF12838">
    <property type="entry name" value="Fer4_7"/>
    <property type="match status" value="1"/>
</dbReference>
<dbReference type="PROSITE" id="PS00641">
    <property type="entry name" value="COMPLEX1_75K_1"/>
    <property type="match status" value="1"/>
</dbReference>
<dbReference type="InterPro" id="IPR017900">
    <property type="entry name" value="4Fe4S_Fe_S_CS"/>
</dbReference>
<organism evidence="11 12">
    <name type="scientific">Halonatronomonas betaini</name>
    <dbReference type="NCBI Taxonomy" id="2778430"/>
    <lineage>
        <taxon>Bacteria</taxon>
        <taxon>Bacillati</taxon>
        <taxon>Bacillota</taxon>
        <taxon>Clostridia</taxon>
        <taxon>Halanaerobiales</taxon>
        <taxon>Halarsenatibacteraceae</taxon>
        <taxon>Halonatronomonas</taxon>
    </lineage>
</organism>
<evidence type="ECO:0000256" key="3">
    <source>
        <dbReference type="ARBA" id="ARBA00013529"/>
    </source>
</evidence>
<comment type="cofactor">
    <cofactor evidence="1">
        <name>[4Fe-4S] cluster</name>
        <dbReference type="ChEBI" id="CHEBI:49883"/>
    </cofactor>
</comment>
<dbReference type="AlphaFoldDB" id="A0A931AT13"/>
<dbReference type="PROSITE" id="PS51085">
    <property type="entry name" value="2FE2S_FER_2"/>
    <property type="match status" value="1"/>
</dbReference>
<keyword evidence="12" id="KW-1185">Reference proteome</keyword>
<evidence type="ECO:0000259" key="10">
    <source>
        <dbReference type="PROSITE" id="PS51839"/>
    </source>
</evidence>
<comment type="caution">
    <text evidence="11">The sequence shown here is derived from an EMBL/GenBank/DDBJ whole genome shotgun (WGS) entry which is preliminary data.</text>
</comment>
<evidence type="ECO:0000259" key="9">
    <source>
        <dbReference type="PROSITE" id="PS51379"/>
    </source>
</evidence>
<evidence type="ECO:0000256" key="2">
    <source>
        <dbReference type="ARBA" id="ARBA00003532"/>
    </source>
</evidence>
<sequence length="244" mass="27589">MAEKNMVNLIIDGKNIYAAEGENLLKVAWENDIDIPGLCYHPRLTFTASCRLCVVKVNDKDGLVPACTLTVEKDMNITAFDPDIERHRTNLLDLMLSRHECDCVMCDTAGDCELQELGYRYGLMGLSPEKFRKIYGDVSGKHKKLPLLKYLTYDSDENEQTETRKTASYSGEPKDCIRCGYCVEACPNDLYPVLIMEAVAYDQPELYKGLSPDDCINCGLCSFVCPGRIKIPDFFYKEDKVKSK</sequence>
<dbReference type="GO" id="GO:0051539">
    <property type="term" value="F:4 iron, 4 sulfur cluster binding"/>
    <property type="evidence" value="ECO:0007669"/>
    <property type="project" value="UniProtKB-KW"/>
</dbReference>
<protein>
    <recommendedName>
        <fullName evidence="3">Ferredoxin</fullName>
    </recommendedName>
</protein>
<comment type="function">
    <text evidence="2">Ferredoxins are iron-sulfur proteins that transfer electrons in a wide variety of metabolic reactions.</text>
</comment>
<dbReference type="InterPro" id="IPR036010">
    <property type="entry name" value="2Fe-2S_ferredoxin-like_sf"/>
</dbReference>
<dbReference type="SMART" id="SM00929">
    <property type="entry name" value="NADH-G_4Fe-4S_3"/>
    <property type="match status" value="1"/>
</dbReference>
<reference evidence="11" key="1">
    <citation type="submission" date="2020-11" db="EMBL/GenBank/DDBJ databases">
        <title>Halonatronomonas betainensis gen. nov., sp. nov. a novel haloalkaliphilic representative of the family Halanaerobiacae capable of betaine degradation.</title>
        <authorList>
            <person name="Boltyanskaya Y."/>
            <person name="Kevbrin V."/>
            <person name="Detkova E."/>
            <person name="Grouzdev D.S."/>
            <person name="Koziaeva V."/>
            <person name="Zhilina T."/>
        </authorList>
    </citation>
    <scope>NUCLEOTIDE SEQUENCE</scope>
    <source>
        <strain evidence="11">Z-7014</strain>
    </source>
</reference>
<dbReference type="GO" id="GO:0008137">
    <property type="term" value="F:NADH dehydrogenase (ubiquinone) activity"/>
    <property type="evidence" value="ECO:0007669"/>
    <property type="project" value="InterPro"/>
</dbReference>